<dbReference type="EMBL" id="CP092471">
    <property type="protein sequence ID" value="UVI38322.1"/>
    <property type="molecule type" value="Genomic_DNA"/>
</dbReference>
<organism evidence="2 3">
    <name type="scientific">Qipengyuania spongiae</name>
    <dbReference type="NCBI Taxonomy" id="2909673"/>
    <lineage>
        <taxon>Bacteria</taxon>
        <taxon>Pseudomonadati</taxon>
        <taxon>Pseudomonadota</taxon>
        <taxon>Alphaproteobacteria</taxon>
        <taxon>Sphingomonadales</taxon>
        <taxon>Erythrobacteraceae</taxon>
        <taxon>Qipengyuania</taxon>
    </lineage>
</organism>
<dbReference type="GO" id="GO:0005524">
    <property type="term" value="F:ATP binding"/>
    <property type="evidence" value="ECO:0007669"/>
    <property type="project" value="UniProtKB-KW"/>
</dbReference>
<feature type="domain" description="ABC transporter" evidence="1">
    <location>
        <begin position="10"/>
        <end position="47"/>
    </location>
</feature>
<dbReference type="RefSeq" id="WP_265557486.1">
    <property type="nucleotide sequence ID" value="NZ_CP092471.1"/>
</dbReference>
<dbReference type="InterPro" id="IPR039421">
    <property type="entry name" value="Type_1_exporter"/>
</dbReference>
<dbReference type="InterPro" id="IPR027417">
    <property type="entry name" value="P-loop_NTPase"/>
</dbReference>
<proteinExistence type="predicted"/>
<dbReference type="InterPro" id="IPR003439">
    <property type="entry name" value="ABC_transporter-like_ATP-bd"/>
</dbReference>
<keyword evidence="3" id="KW-1185">Reference proteome</keyword>
<dbReference type="PANTHER" id="PTHR43394:SF1">
    <property type="entry name" value="ATP-BINDING CASSETTE SUB-FAMILY B MEMBER 10, MITOCHONDRIAL"/>
    <property type="match status" value="1"/>
</dbReference>
<name>A0ABY5SUV8_9SPHN</name>
<protein>
    <submittedName>
        <fullName evidence="2">ATP-binding cassette domain-containing protein</fullName>
    </submittedName>
</protein>
<dbReference type="Gene3D" id="3.40.50.300">
    <property type="entry name" value="P-loop containing nucleotide triphosphate hydrolases"/>
    <property type="match status" value="1"/>
</dbReference>
<keyword evidence="2" id="KW-0547">Nucleotide-binding</keyword>
<gene>
    <name evidence="2" type="ORF">L1F33_08595</name>
</gene>
<dbReference type="Proteomes" id="UP001065265">
    <property type="component" value="Chromosome"/>
</dbReference>
<accession>A0ABY5SUV8</accession>
<dbReference type="Pfam" id="PF00005">
    <property type="entry name" value="ABC_tran"/>
    <property type="match status" value="1"/>
</dbReference>
<evidence type="ECO:0000313" key="2">
    <source>
        <dbReference type="EMBL" id="UVI38322.1"/>
    </source>
</evidence>
<reference evidence="2" key="1">
    <citation type="submission" date="2022-02" db="EMBL/GenBank/DDBJ databases">
        <title>Qipengyuania spongiae sp. nov., isolated from marine sponge.</title>
        <authorList>
            <person name="Li Z."/>
            <person name="Zhang M."/>
        </authorList>
    </citation>
    <scope>NUCLEOTIDE SEQUENCE</scope>
    <source>
        <strain evidence="2">PHS-Z21</strain>
    </source>
</reference>
<keyword evidence="2" id="KW-0067">ATP-binding</keyword>
<evidence type="ECO:0000259" key="1">
    <source>
        <dbReference type="Pfam" id="PF00005"/>
    </source>
</evidence>
<dbReference type="PANTHER" id="PTHR43394">
    <property type="entry name" value="ATP-DEPENDENT PERMEASE MDL1, MITOCHONDRIAL"/>
    <property type="match status" value="1"/>
</dbReference>
<dbReference type="SUPFAM" id="SSF52540">
    <property type="entry name" value="P-loop containing nucleoside triphosphate hydrolases"/>
    <property type="match status" value="1"/>
</dbReference>
<evidence type="ECO:0000313" key="3">
    <source>
        <dbReference type="Proteomes" id="UP001065265"/>
    </source>
</evidence>
<sequence>MILHLPRGYDTMIGDAHHRLSTGQAQRIALARALFGKPKLIVLDEPNSALDSEGEQALVRAVAAARLDRAAIMIVAHRAAILSTAEKLLVLEDGSVADFGPRDEILKKMRSHMEKRTVVPMTGRAKA</sequence>